<reference evidence="12 13" key="1">
    <citation type="submission" date="2018-02" db="EMBL/GenBank/DDBJ databases">
        <title>Mycoplasma marinum and Mycoplasma todarodis sp. nov., moderately halophilic and psychrotolerant mycoplasmas isolated from cephalopods.</title>
        <authorList>
            <person name="Viver T."/>
        </authorList>
    </citation>
    <scope>NUCLEOTIDE SEQUENCE [LARGE SCALE GENOMIC DNA]</scope>
    <source>
        <strain evidence="12 13">PE</strain>
    </source>
</reference>
<keyword evidence="5 9" id="KW-0342">GTP-binding</keyword>
<keyword evidence="9" id="KW-0963">Cytoplasm</keyword>
<dbReference type="EMBL" id="PSZO01000002">
    <property type="protein sequence ID" value="TCG11886.1"/>
    <property type="molecule type" value="Genomic_DNA"/>
</dbReference>
<dbReference type="OrthoDB" id="9804720at2"/>
<protein>
    <recommendedName>
        <fullName evidence="9">Signal recognition particle protein</fullName>
        <ecNumber evidence="9">3.6.5.4</ecNumber>
    </recommendedName>
    <alternativeName>
        <fullName evidence="9">Fifty-four homolog</fullName>
    </alternativeName>
</protein>
<comment type="function">
    <text evidence="9">Involved in targeting and insertion of nascent membrane proteins into the cytoplasmic membrane. Binds to the hydrophobic signal sequence of the ribosome-nascent chain (RNC) as it emerges from the ribosomes. The SRP-RNC complex is then targeted to the cytoplasmic membrane where it interacts with the SRP receptor FtsY.</text>
</comment>
<dbReference type="InterPro" id="IPR036891">
    <property type="entry name" value="Signal_recog_part_SRP54_M_sf"/>
</dbReference>
<evidence type="ECO:0000256" key="3">
    <source>
        <dbReference type="ARBA" id="ARBA00022801"/>
    </source>
</evidence>
<feature type="coiled-coil region" evidence="10">
    <location>
        <begin position="409"/>
        <end position="436"/>
    </location>
</feature>
<dbReference type="InterPro" id="IPR000897">
    <property type="entry name" value="SRP54_GTPase_dom"/>
</dbReference>
<evidence type="ECO:0000256" key="7">
    <source>
        <dbReference type="ARBA" id="ARBA00023274"/>
    </source>
</evidence>
<keyword evidence="3 9" id="KW-0378">Hydrolase</keyword>
<dbReference type="EC" id="3.6.5.4" evidence="9"/>
<evidence type="ECO:0000256" key="10">
    <source>
        <dbReference type="SAM" id="Coils"/>
    </source>
</evidence>
<comment type="domain">
    <text evidence="9">Composed of three domains: the N-terminal N domain, which is responsible for interactions with the ribosome, the central G domain, which binds GTP, and the C-terminal M domain, which binds the RNA and the signal sequence of the RNC.</text>
</comment>
<accession>A0A4R0XTP9</accession>
<comment type="catalytic activity">
    <reaction evidence="8 9">
        <text>GTP + H2O = GDP + phosphate + H(+)</text>
        <dbReference type="Rhea" id="RHEA:19669"/>
        <dbReference type="ChEBI" id="CHEBI:15377"/>
        <dbReference type="ChEBI" id="CHEBI:15378"/>
        <dbReference type="ChEBI" id="CHEBI:37565"/>
        <dbReference type="ChEBI" id="CHEBI:43474"/>
        <dbReference type="ChEBI" id="CHEBI:58189"/>
        <dbReference type="EC" id="3.6.5.4"/>
    </reaction>
</comment>
<dbReference type="PANTHER" id="PTHR11564">
    <property type="entry name" value="SIGNAL RECOGNITION PARTICLE 54K PROTEIN SRP54"/>
    <property type="match status" value="1"/>
</dbReference>
<comment type="caution">
    <text evidence="12">The sequence shown here is derived from an EMBL/GenBank/DDBJ whole genome shotgun (WGS) entry which is preliminary data.</text>
</comment>
<keyword evidence="4 9" id="KW-0694">RNA-binding</keyword>
<dbReference type="Gene3D" id="1.20.120.140">
    <property type="entry name" value="Signal recognition particle SRP54, nucleotide-binding domain"/>
    <property type="match status" value="1"/>
</dbReference>
<dbReference type="GO" id="GO:0005525">
    <property type="term" value="F:GTP binding"/>
    <property type="evidence" value="ECO:0007669"/>
    <property type="project" value="UniProtKB-UniRule"/>
</dbReference>
<dbReference type="PANTHER" id="PTHR11564:SF5">
    <property type="entry name" value="SIGNAL RECOGNITION PARTICLE SUBUNIT SRP54"/>
    <property type="match status" value="1"/>
</dbReference>
<dbReference type="PROSITE" id="PS00300">
    <property type="entry name" value="SRP54"/>
    <property type="match status" value="1"/>
</dbReference>
<feature type="domain" description="SRP54-type proteins GTP-binding" evidence="11">
    <location>
        <begin position="269"/>
        <end position="282"/>
    </location>
</feature>
<dbReference type="Pfam" id="PF00448">
    <property type="entry name" value="SRP54"/>
    <property type="match status" value="1"/>
</dbReference>
<dbReference type="InterPro" id="IPR004125">
    <property type="entry name" value="Signal_recog_particle_SRP54_M"/>
</dbReference>
<feature type="binding site" evidence="9">
    <location>
        <begin position="190"/>
        <end position="194"/>
    </location>
    <ligand>
        <name>GTP</name>
        <dbReference type="ChEBI" id="CHEBI:37565"/>
    </ligand>
</feature>
<keyword evidence="6 9" id="KW-0733">Signal recognition particle</keyword>
<dbReference type="Gene3D" id="3.40.50.300">
    <property type="entry name" value="P-loop containing nucleotide triphosphate hydrolases"/>
    <property type="match status" value="1"/>
</dbReference>
<comment type="similarity">
    <text evidence="1 9">Belongs to the GTP-binding SRP family. SRP54 subfamily.</text>
</comment>
<name>A0A4R0XTP9_9MOLU</name>
<evidence type="ECO:0000313" key="13">
    <source>
        <dbReference type="Proteomes" id="UP000294192"/>
    </source>
</evidence>
<feature type="binding site" evidence="9">
    <location>
        <begin position="106"/>
        <end position="113"/>
    </location>
    <ligand>
        <name>GTP</name>
        <dbReference type="ChEBI" id="CHEBI:37565"/>
    </ligand>
</feature>
<dbReference type="GO" id="GO:0048500">
    <property type="term" value="C:signal recognition particle"/>
    <property type="evidence" value="ECO:0007669"/>
    <property type="project" value="UniProtKB-UniRule"/>
</dbReference>
<keyword evidence="10" id="KW-0175">Coiled coil</keyword>
<gene>
    <name evidence="9" type="primary">ffh</name>
    <name evidence="12" type="ORF">C4B24_00625</name>
</gene>
<dbReference type="GO" id="GO:0006614">
    <property type="term" value="P:SRP-dependent cotranslational protein targeting to membrane"/>
    <property type="evidence" value="ECO:0007669"/>
    <property type="project" value="InterPro"/>
</dbReference>
<dbReference type="CDD" id="cd18539">
    <property type="entry name" value="SRP_G"/>
    <property type="match status" value="1"/>
</dbReference>
<evidence type="ECO:0000313" key="12">
    <source>
        <dbReference type="EMBL" id="TCG11886.1"/>
    </source>
</evidence>
<dbReference type="InterPro" id="IPR013822">
    <property type="entry name" value="Signal_recog_particl_SRP54_hlx"/>
</dbReference>
<dbReference type="InterPro" id="IPR022941">
    <property type="entry name" value="SRP54"/>
</dbReference>
<feature type="binding site" evidence="9">
    <location>
        <begin position="248"/>
        <end position="251"/>
    </location>
    <ligand>
        <name>GTP</name>
        <dbReference type="ChEBI" id="CHEBI:37565"/>
    </ligand>
</feature>
<keyword evidence="2 9" id="KW-0547">Nucleotide-binding</keyword>
<dbReference type="InterPro" id="IPR027417">
    <property type="entry name" value="P-loop_NTPase"/>
</dbReference>
<evidence type="ECO:0000256" key="5">
    <source>
        <dbReference type="ARBA" id="ARBA00023134"/>
    </source>
</evidence>
<comment type="subunit">
    <text evidence="9">Part of the signal recognition particle protein translocation system, which is composed of SRP and FtsY.</text>
</comment>
<dbReference type="Proteomes" id="UP000294192">
    <property type="component" value="Unassembled WGS sequence"/>
</dbReference>
<sequence>MLNILGNRLQKSMKKMQAKTSLKEEDILEVTREIRLALLEADVNLMVVKQFIKSVKAKALSETVLAQLNPGQNVVKIVKDELINILGGTTKEIKFKSKPTIIMMVGLQGSGKTTTTGKLVNHFRKKQEIKNPLLVAADVYRPAAVEQLKTLASQLDVSIFEKGVESKPQEIVADALEYAKENDNDLIIIDTAGRLSIDEELMTELVDIKKIAKPQEIFYVADALSGQDIINVASTFNERLDLTGSIITKLDSDARGGAALSITKMLNVPIVFIGTSEKMSGLDKFHPDRMAERILGMGDVLSLIEKAQDVIDEDKTTRMANRMANGHFDLDDLMEQLQQMKKLGKLGAILKMIPGAADISKEKIAAADEKSKLYEILISSMTKKERKNPKLLKNGKRKQRIIAGSGRSAQEYNSLVNEFERMAKQMKQMAKQMKNGQFNPAMMRGMGGM</sequence>
<dbReference type="Pfam" id="PF02978">
    <property type="entry name" value="SRP_SPB"/>
    <property type="match status" value="1"/>
</dbReference>
<evidence type="ECO:0000256" key="1">
    <source>
        <dbReference type="ARBA" id="ARBA00005450"/>
    </source>
</evidence>
<dbReference type="NCBIfam" id="TIGR00959">
    <property type="entry name" value="ffh"/>
    <property type="match status" value="1"/>
</dbReference>
<dbReference type="SUPFAM" id="SSF47446">
    <property type="entry name" value="Signal peptide-binding domain"/>
    <property type="match status" value="1"/>
</dbReference>
<dbReference type="AlphaFoldDB" id="A0A4R0XTP9"/>
<proteinExistence type="inferred from homology"/>
<evidence type="ECO:0000256" key="4">
    <source>
        <dbReference type="ARBA" id="ARBA00022884"/>
    </source>
</evidence>
<evidence type="ECO:0000256" key="6">
    <source>
        <dbReference type="ARBA" id="ARBA00023135"/>
    </source>
</evidence>
<dbReference type="SUPFAM" id="SSF52540">
    <property type="entry name" value="P-loop containing nucleoside triphosphate hydrolases"/>
    <property type="match status" value="1"/>
</dbReference>
<evidence type="ECO:0000259" key="11">
    <source>
        <dbReference type="PROSITE" id="PS00300"/>
    </source>
</evidence>
<dbReference type="SMART" id="SM00963">
    <property type="entry name" value="SRP54_N"/>
    <property type="match status" value="1"/>
</dbReference>
<organism evidence="12 13">
    <name type="scientific">Mycoplasma marinum</name>
    <dbReference type="NCBI Taxonomy" id="1937190"/>
    <lineage>
        <taxon>Bacteria</taxon>
        <taxon>Bacillati</taxon>
        <taxon>Mycoplasmatota</taxon>
        <taxon>Mollicutes</taxon>
        <taxon>Mycoplasmataceae</taxon>
        <taxon>Mycoplasma</taxon>
    </lineage>
</organism>
<evidence type="ECO:0000256" key="9">
    <source>
        <dbReference type="HAMAP-Rule" id="MF_00306"/>
    </source>
</evidence>
<dbReference type="GO" id="GO:0008312">
    <property type="term" value="F:7S RNA binding"/>
    <property type="evidence" value="ECO:0007669"/>
    <property type="project" value="InterPro"/>
</dbReference>
<keyword evidence="13" id="KW-1185">Reference proteome</keyword>
<dbReference type="SMART" id="SM00962">
    <property type="entry name" value="SRP54"/>
    <property type="match status" value="1"/>
</dbReference>
<dbReference type="SMART" id="SM00382">
    <property type="entry name" value="AAA"/>
    <property type="match status" value="1"/>
</dbReference>
<comment type="subcellular location">
    <subcellularLocation>
        <location evidence="9">Cytoplasm</location>
    </subcellularLocation>
    <text evidence="9">The SRP-RNC complex is targeted to the cytoplasmic membrane.</text>
</comment>
<dbReference type="GO" id="GO:0003924">
    <property type="term" value="F:GTPase activity"/>
    <property type="evidence" value="ECO:0007669"/>
    <property type="project" value="UniProtKB-UniRule"/>
</dbReference>
<dbReference type="InterPro" id="IPR003593">
    <property type="entry name" value="AAA+_ATPase"/>
</dbReference>
<evidence type="ECO:0000256" key="2">
    <source>
        <dbReference type="ARBA" id="ARBA00022741"/>
    </source>
</evidence>
<dbReference type="InterPro" id="IPR042101">
    <property type="entry name" value="SRP54_N_sf"/>
</dbReference>
<dbReference type="Pfam" id="PF02881">
    <property type="entry name" value="SRP54_N"/>
    <property type="match status" value="1"/>
</dbReference>
<keyword evidence="7 9" id="KW-0687">Ribonucleoprotein</keyword>
<evidence type="ECO:0000256" key="8">
    <source>
        <dbReference type="ARBA" id="ARBA00048027"/>
    </source>
</evidence>
<dbReference type="Gene3D" id="1.10.260.30">
    <property type="entry name" value="Signal recognition particle, SRP54 subunit, M-domain"/>
    <property type="match status" value="1"/>
</dbReference>
<dbReference type="RefSeq" id="WP_131598336.1">
    <property type="nucleotide sequence ID" value="NZ_CBDBYK010000005.1"/>
</dbReference>
<dbReference type="InterPro" id="IPR004780">
    <property type="entry name" value="SRP"/>
</dbReference>
<dbReference type="HAMAP" id="MF_00306">
    <property type="entry name" value="SRP54"/>
    <property type="match status" value="1"/>
</dbReference>